<evidence type="ECO:0000256" key="16">
    <source>
        <dbReference type="SAM" id="SignalP"/>
    </source>
</evidence>
<dbReference type="Gene3D" id="1.10.506.10">
    <property type="entry name" value="GTPase Activation - p120gap, domain 1"/>
    <property type="match status" value="1"/>
</dbReference>
<dbReference type="Pfam" id="PF17960">
    <property type="entry name" value="TIG_plexin"/>
    <property type="match status" value="1"/>
</dbReference>
<evidence type="ECO:0000259" key="17">
    <source>
        <dbReference type="PROSITE" id="PS51004"/>
    </source>
</evidence>
<accession>A0ABD1KS32</accession>
<evidence type="ECO:0000256" key="13">
    <source>
        <dbReference type="PROSITE-ProRule" id="PRU00352"/>
    </source>
</evidence>
<comment type="similarity">
    <text evidence="2">Belongs to the plexin family.</text>
</comment>
<dbReference type="CDD" id="cd12788">
    <property type="entry name" value="RasGAP_plexin_D1"/>
    <property type="match status" value="1"/>
</dbReference>
<dbReference type="SUPFAM" id="SSF101912">
    <property type="entry name" value="Sema domain"/>
    <property type="match status" value="1"/>
</dbReference>
<name>A0ABD1KS32_9TELE</name>
<dbReference type="Gene3D" id="2.60.40.10">
    <property type="entry name" value="Immunoglobulins"/>
    <property type="match status" value="4"/>
</dbReference>
<evidence type="ECO:0000256" key="5">
    <source>
        <dbReference type="ARBA" id="ARBA00022692"/>
    </source>
</evidence>
<dbReference type="FunFam" id="2.130.10.10:FF:000386">
    <property type="entry name" value="Plexin D1"/>
    <property type="match status" value="1"/>
</dbReference>
<sequence>MPSSQKSVPPSIFLLFLGVLVLPSSRWTIHPRPAGALQIQHTFTSTNETNNFVVDGDSQRVYLATVNALYQLNSTTLTKEVERRTGPVDDNPLCHAPQLPQAPCEHPKTSTDNHNKLLVFDRDQGVLVTCGSVYQGFCELLRMDNVSQVAVEFPPRAAKTVFPSMLNIAANHPNASTVGLVFKSHGGNTRLLVGATYTGSGTPYFPQNHSKEDLRFENTPEIAIRSLNTKYLDRLFTYDINPSEDNVFKIKQEDKQKNKLNFVHAFTQKSYSYIALNNDANTGHKESQPNSILARICLDTESPRRTTAEIRKLTESYIQTGLQCGNGNIYKRLLSVYPAEIYSEQKQQQESVLFGVFSKSDKSPQTALCAFRFDDIEEAIRQGRRSCSNVPNTADVQVLDSVIQGSGSVCISKTNIVLQPEQLNCGAAHLQHPLALKRPLRATPIYESQGLSAVAVDNVHDHTIVFLGTSNGRLRKLSLWGNLTLARRPWSLKLPAREPVHHIMTFDPDDRNYLYLMTSHHLLRVRVASCAQYSSCTDCLSAVDAHCGWCTLESRCSIQAECGQSSMPRGWIGIGEGTLQCPSITITPPEISRSADIKDVGILINGSIPDLRGLVECDYGRGLTTRATVHLGSGAALIQTCPLPPRDSYPSIPANRDHITVPVTIKVNGTALVSGSFIIYDCEKTGEINPKTPCSSCLSNGWRCFWDLQRGECVPAKDSAQAALLENSTSCPSVKAQEVAPLASGATQDFTLELLNVETGTELVCEFGKGRYHEASWLPEGQGFVTCSGVTLSTTQQSQRFELNLKRKNQARYIDSPQPISVEVYNCGSGSSDCSQCWGREDQGHLCAWCDNTCRPRDQCQHTHTTCPAPEISKVHPLSGPLEGGTLLTVQGRNLGRRAQDVRVSIGSVPCAVLEEHYSVSQRLVCITGPSEEPMKDVVSILVEENSSGYSVESFTYLEPRVLSMQPTKGPHSGGTHVTITGEHLDAGSNVRVRVNGTQDCRILRRSADTIECTMPAAAQAHADSVSVCVEFDGNSCQSHSLSSNFSYETDPIISSIKPTRSYRSGGRPIMVTGQDFDLVQSVSMEVVEVGRVECLVQSPTLILCHSPRSDQSRKTEARFYLNGVLYVGEWRASPQSELEGGAEEGGEEEEEEEGERQGDDEEELGPHSGVFPMEYVEDPQFYTASKEKVIKHHPGEPLTLIITKGPTDLELTQDEYSVTIGSYPCDISFHNDQLFHCTLNVSLSSSETELPVTVCVGNLKSVIARVQLGSKELAIVISIVCSVLLLFCTVALVVYCTKSRRAERYWQKTLLQMEEMESQIREEIRKGFAELQTDMTDLTKELNRSQGIPFLEYKQFVTRTFFPKMCSDYENSLVQPVYENDPQGPRAVPETHPLLQDWQASNTCRPNMEEGITLFSTLLNNKHFLVTFVHALEQQKDFAVRDRCNLASLLTIALHGKLEYYTSIMKELLVDLIDASASKNPKLMLRRTESVVEKMLTNWMSICMYSYLKERVGEPFFLLLCAIKQQINKGSIDAITGKARYTLNEEWLLRENIEAKPQNVNVSFQGCGMDSLSVRVMNTDTICQVKEKILEAFYKNLPFSQWPHAEDVDLEWFLSGGGSRILQDLDNTSVMEDGRKKLNTVLHYQIPEGAAMAMSMKDKRENTLGRVKDLDTEKYVHLVLPHDELIETKKSHRHSHRKKVLPEIYLTRLLSTKGTLQKFLDDLFQAILTMPQERPPLAVKYFFDFLEEQADKRGISDPDTLHIWKTNSLPLRFWVNILKNPQFVFDIDKTDHMDACLSVIAQAFIDACSISDLQLGKDSPTNKLLYAKEIPEYKKRVQGYYRQIQEMAPLSEQEMNAHLAEESRKYRNEFNTNLALTEIYKYAKRYRNQVVNALDSNPTARRTQLHHKFEQVIALVEDNIYECSSEA</sequence>
<evidence type="ECO:0000256" key="6">
    <source>
        <dbReference type="ARBA" id="ARBA00022729"/>
    </source>
</evidence>
<feature type="compositionally biased region" description="Acidic residues" evidence="14">
    <location>
        <begin position="1141"/>
        <end position="1164"/>
    </location>
</feature>
<feature type="chain" id="PRO_5044804845" description="Sema domain-containing protein" evidence="16">
    <location>
        <begin position="29"/>
        <end position="1928"/>
    </location>
</feature>
<dbReference type="FunFam" id="2.60.40.10:FF:000630">
    <property type="entry name" value="Plexin D1"/>
    <property type="match status" value="1"/>
</dbReference>
<keyword evidence="19" id="KW-1185">Reference proteome</keyword>
<dbReference type="Pfam" id="PF01403">
    <property type="entry name" value="Sema"/>
    <property type="match status" value="1"/>
</dbReference>
<proteinExistence type="inferred from homology"/>
<dbReference type="InterPro" id="IPR041019">
    <property type="entry name" value="TIG1_plexin"/>
</dbReference>
<dbReference type="SUPFAM" id="SSF81296">
    <property type="entry name" value="E set domains"/>
    <property type="match status" value="3"/>
</dbReference>
<dbReference type="InterPro" id="IPR001627">
    <property type="entry name" value="Semap_dom"/>
</dbReference>
<evidence type="ECO:0000256" key="9">
    <source>
        <dbReference type="ARBA" id="ARBA00023136"/>
    </source>
</evidence>
<keyword evidence="3" id="KW-0217">Developmental protein</keyword>
<protein>
    <recommendedName>
        <fullName evidence="17">Sema domain-containing protein</fullName>
    </recommendedName>
</protein>
<feature type="region of interest" description="Disordered" evidence="14">
    <location>
        <begin position="1135"/>
        <end position="1171"/>
    </location>
</feature>
<evidence type="ECO:0000256" key="14">
    <source>
        <dbReference type="SAM" id="MobiDB-lite"/>
    </source>
</evidence>
<dbReference type="InterPro" id="IPR016201">
    <property type="entry name" value="PSI"/>
</dbReference>
<dbReference type="Pfam" id="PF01437">
    <property type="entry name" value="PSI"/>
    <property type="match status" value="1"/>
</dbReference>
<dbReference type="InterPro" id="IPR036352">
    <property type="entry name" value="Semap_dom_sf"/>
</dbReference>
<dbReference type="InterPro" id="IPR046800">
    <property type="entry name" value="Plexin_RBD"/>
</dbReference>
<evidence type="ECO:0000256" key="10">
    <source>
        <dbReference type="ARBA" id="ARBA00023157"/>
    </source>
</evidence>
<evidence type="ECO:0000256" key="2">
    <source>
        <dbReference type="ARBA" id="ARBA00010297"/>
    </source>
</evidence>
<dbReference type="SMART" id="SM00429">
    <property type="entry name" value="IPT"/>
    <property type="match status" value="3"/>
</dbReference>
<dbReference type="InterPro" id="IPR015943">
    <property type="entry name" value="WD40/YVTN_repeat-like_dom_sf"/>
</dbReference>
<dbReference type="SMART" id="SM00423">
    <property type="entry name" value="PSI"/>
    <property type="match status" value="3"/>
</dbReference>
<keyword evidence="6 16" id="KW-0732">Signal</keyword>
<gene>
    <name evidence="18" type="ORF">ACEWY4_003744</name>
</gene>
<feature type="transmembrane region" description="Helical" evidence="15">
    <location>
        <begin position="1274"/>
        <end position="1296"/>
    </location>
</feature>
<dbReference type="SUPFAM" id="SSF48350">
    <property type="entry name" value="GTPase activation domain, GAP"/>
    <property type="match status" value="1"/>
</dbReference>
<dbReference type="FunFam" id="3.10.20.90:FF:000098">
    <property type="entry name" value="Plexin D1"/>
    <property type="match status" value="1"/>
</dbReference>
<evidence type="ECO:0000256" key="8">
    <source>
        <dbReference type="ARBA" id="ARBA00022989"/>
    </source>
</evidence>
<dbReference type="FunFam" id="1.10.506.10:FF:000024">
    <property type="entry name" value="Plexin D1"/>
    <property type="match status" value="1"/>
</dbReference>
<evidence type="ECO:0000256" key="7">
    <source>
        <dbReference type="ARBA" id="ARBA00022737"/>
    </source>
</evidence>
<dbReference type="PANTHER" id="PTHR22625:SF7">
    <property type="entry name" value="PLEXIN-D1"/>
    <property type="match status" value="1"/>
</dbReference>
<dbReference type="InterPro" id="IPR008936">
    <property type="entry name" value="Rho_GTPase_activation_prot"/>
</dbReference>
<dbReference type="Pfam" id="PF01833">
    <property type="entry name" value="TIG"/>
    <property type="match status" value="3"/>
</dbReference>
<reference evidence="18 19" key="1">
    <citation type="submission" date="2024-09" db="EMBL/GenBank/DDBJ databases">
        <title>A chromosome-level genome assembly of Gray's grenadier anchovy, Coilia grayii.</title>
        <authorList>
            <person name="Fu Z."/>
        </authorList>
    </citation>
    <scope>NUCLEOTIDE SEQUENCE [LARGE SCALE GENOMIC DNA]</scope>
    <source>
        <strain evidence="18">G4</strain>
        <tissue evidence="18">Muscle</tissue>
    </source>
</reference>
<feature type="domain" description="Sema" evidence="17">
    <location>
        <begin position="26"/>
        <end position="527"/>
    </location>
</feature>
<evidence type="ECO:0000256" key="12">
    <source>
        <dbReference type="ARBA" id="ARBA00023180"/>
    </source>
</evidence>
<evidence type="ECO:0000256" key="15">
    <source>
        <dbReference type="SAM" id="Phobius"/>
    </source>
</evidence>
<comment type="caution">
    <text evidence="18">The sequence shown here is derived from an EMBL/GenBank/DDBJ whole genome shotgun (WGS) entry which is preliminary data.</text>
</comment>
<organism evidence="18 19">
    <name type="scientific">Coilia grayii</name>
    <name type="common">Gray's grenadier anchovy</name>
    <dbReference type="NCBI Taxonomy" id="363190"/>
    <lineage>
        <taxon>Eukaryota</taxon>
        <taxon>Metazoa</taxon>
        <taxon>Chordata</taxon>
        <taxon>Craniata</taxon>
        <taxon>Vertebrata</taxon>
        <taxon>Euteleostomi</taxon>
        <taxon>Actinopterygii</taxon>
        <taxon>Neopterygii</taxon>
        <taxon>Teleostei</taxon>
        <taxon>Clupei</taxon>
        <taxon>Clupeiformes</taxon>
        <taxon>Clupeoidei</taxon>
        <taxon>Engraulidae</taxon>
        <taxon>Coilinae</taxon>
        <taxon>Coilia</taxon>
    </lineage>
</organism>
<dbReference type="SMART" id="SM00630">
    <property type="entry name" value="Sema"/>
    <property type="match status" value="1"/>
</dbReference>
<keyword evidence="7" id="KW-0677">Repeat</keyword>
<keyword evidence="9 15" id="KW-0472">Membrane</keyword>
<dbReference type="PROSITE" id="PS51004">
    <property type="entry name" value="SEMA"/>
    <property type="match status" value="1"/>
</dbReference>
<dbReference type="GO" id="GO:0007411">
    <property type="term" value="P:axon guidance"/>
    <property type="evidence" value="ECO:0007669"/>
    <property type="project" value="UniProtKB-ARBA"/>
</dbReference>
<dbReference type="InterPro" id="IPR013783">
    <property type="entry name" value="Ig-like_fold"/>
</dbReference>
<dbReference type="PANTHER" id="PTHR22625">
    <property type="entry name" value="PLEXIN"/>
    <property type="match status" value="1"/>
</dbReference>
<dbReference type="Pfam" id="PF08337">
    <property type="entry name" value="Plexin_cytopl"/>
    <property type="match status" value="1"/>
</dbReference>
<keyword evidence="12" id="KW-0325">Glycoprotein</keyword>
<evidence type="ECO:0000256" key="1">
    <source>
        <dbReference type="ARBA" id="ARBA00004162"/>
    </source>
</evidence>
<evidence type="ECO:0000313" key="18">
    <source>
        <dbReference type="EMBL" id="KAL2101983.1"/>
    </source>
</evidence>
<keyword evidence="8 15" id="KW-1133">Transmembrane helix</keyword>
<dbReference type="FunFam" id="2.60.40.10:FF:000728">
    <property type="entry name" value="Plexin D1"/>
    <property type="match status" value="1"/>
</dbReference>
<evidence type="ECO:0000256" key="11">
    <source>
        <dbReference type="ARBA" id="ARBA00023170"/>
    </source>
</evidence>
<dbReference type="SUPFAM" id="SSF103575">
    <property type="entry name" value="Plexin repeat"/>
    <property type="match status" value="1"/>
</dbReference>
<dbReference type="FunFam" id="2.60.40.10:FF:000843">
    <property type="entry name" value="Plexin D1"/>
    <property type="match status" value="1"/>
</dbReference>
<comment type="caution">
    <text evidence="13">Lacks conserved residue(s) required for the propagation of feature annotation.</text>
</comment>
<dbReference type="InterPro" id="IPR014756">
    <property type="entry name" value="Ig_E-set"/>
</dbReference>
<evidence type="ECO:0000256" key="3">
    <source>
        <dbReference type="ARBA" id="ARBA00022473"/>
    </source>
</evidence>
<dbReference type="InterPro" id="IPR013548">
    <property type="entry name" value="Plexin_cytoplasmic_RasGAP_dom"/>
</dbReference>
<dbReference type="Pfam" id="PF20170">
    <property type="entry name" value="Plexin_RBD"/>
    <property type="match status" value="1"/>
</dbReference>
<dbReference type="InterPro" id="IPR002165">
    <property type="entry name" value="Plexin_repeat"/>
</dbReference>
<dbReference type="GO" id="GO:0048513">
    <property type="term" value="P:animal organ development"/>
    <property type="evidence" value="ECO:0007669"/>
    <property type="project" value="UniProtKB-ARBA"/>
</dbReference>
<keyword evidence="10" id="KW-1015">Disulfide bond</keyword>
<dbReference type="GO" id="GO:0120025">
    <property type="term" value="C:plasma membrane bounded cell projection"/>
    <property type="evidence" value="ECO:0007669"/>
    <property type="project" value="UniProtKB-ARBA"/>
</dbReference>
<keyword evidence="4" id="KW-1003">Cell membrane</keyword>
<dbReference type="InterPro" id="IPR031148">
    <property type="entry name" value="Plexin"/>
</dbReference>
<keyword evidence="5 15" id="KW-0812">Transmembrane</keyword>
<dbReference type="Gene3D" id="2.130.10.10">
    <property type="entry name" value="YVTN repeat-like/Quinoprotein amine dehydrogenase"/>
    <property type="match status" value="1"/>
</dbReference>
<comment type="subcellular location">
    <subcellularLocation>
        <location evidence="1">Cell membrane</location>
        <topology evidence="1">Single-pass membrane protein</topology>
    </subcellularLocation>
</comment>
<dbReference type="EMBL" id="JBHFQA010000003">
    <property type="protein sequence ID" value="KAL2101983.1"/>
    <property type="molecule type" value="Genomic_DNA"/>
</dbReference>
<evidence type="ECO:0000256" key="4">
    <source>
        <dbReference type="ARBA" id="ARBA00022475"/>
    </source>
</evidence>
<keyword evidence="11" id="KW-0675">Receptor</keyword>
<dbReference type="CDD" id="cd01180">
    <property type="entry name" value="IPT_plexin_repeat1"/>
    <property type="match status" value="1"/>
</dbReference>
<dbReference type="GO" id="GO:0005886">
    <property type="term" value="C:plasma membrane"/>
    <property type="evidence" value="ECO:0007669"/>
    <property type="project" value="UniProtKB-SubCell"/>
</dbReference>
<dbReference type="Proteomes" id="UP001591681">
    <property type="component" value="Unassembled WGS sequence"/>
</dbReference>
<dbReference type="Gene3D" id="3.10.20.90">
    <property type="entry name" value="Phosphatidylinositol 3-kinase Catalytic Subunit, Chain A, domain 1"/>
    <property type="match status" value="1"/>
</dbReference>
<dbReference type="InterPro" id="IPR002909">
    <property type="entry name" value="IPT_dom"/>
</dbReference>
<evidence type="ECO:0000313" key="19">
    <source>
        <dbReference type="Proteomes" id="UP001591681"/>
    </source>
</evidence>
<feature type="signal peptide" evidence="16">
    <location>
        <begin position="1"/>
        <end position="28"/>
    </location>
</feature>